<protein>
    <submittedName>
        <fullName evidence="2">Uncharacterized protein</fullName>
    </submittedName>
</protein>
<dbReference type="EMBL" id="CADCVO010000344">
    <property type="protein sequence ID" value="CAA9499466.1"/>
    <property type="molecule type" value="Genomic_DNA"/>
</dbReference>
<evidence type="ECO:0000256" key="1">
    <source>
        <dbReference type="SAM" id="MobiDB-lite"/>
    </source>
</evidence>
<dbReference type="AlphaFoldDB" id="A0A6J4SNN8"/>
<accession>A0A6J4SNN8</accession>
<feature type="region of interest" description="Disordered" evidence="1">
    <location>
        <begin position="1"/>
        <end position="78"/>
    </location>
</feature>
<feature type="non-terminal residue" evidence="2">
    <location>
        <position position="1"/>
    </location>
</feature>
<reference evidence="2" key="1">
    <citation type="submission" date="2020-02" db="EMBL/GenBank/DDBJ databases">
        <authorList>
            <person name="Meier V. D."/>
        </authorList>
    </citation>
    <scope>NUCLEOTIDE SEQUENCE</scope>
    <source>
        <strain evidence="2">AVDCRST_MAG13</strain>
    </source>
</reference>
<feature type="compositionally biased region" description="Basic residues" evidence="1">
    <location>
        <begin position="1"/>
        <end position="11"/>
    </location>
</feature>
<feature type="compositionally biased region" description="Basic residues" evidence="1">
    <location>
        <begin position="39"/>
        <end position="61"/>
    </location>
</feature>
<sequence length="78" mass="8401">GRRRARAPPSRRSRETSAWATCGTSSPRPPAPGTCSGSPRRRTSGRAWRSSRGRSSGRPRRASPYASPDGHQGKAPDM</sequence>
<feature type="compositionally biased region" description="Polar residues" evidence="1">
    <location>
        <begin position="16"/>
        <end position="26"/>
    </location>
</feature>
<feature type="non-terminal residue" evidence="2">
    <location>
        <position position="78"/>
    </location>
</feature>
<proteinExistence type="predicted"/>
<organism evidence="2">
    <name type="scientific">uncultured Solirubrobacteraceae bacterium</name>
    <dbReference type="NCBI Taxonomy" id="1162706"/>
    <lineage>
        <taxon>Bacteria</taxon>
        <taxon>Bacillati</taxon>
        <taxon>Actinomycetota</taxon>
        <taxon>Thermoleophilia</taxon>
        <taxon>Solirubrobacterales</taxon>
        <taxon>Solirubrobacteraceae</taxon>
        <taxon>environmental samples</taxon>
    </lineage>
</organism>
<evidence type="ECO:0000313" key="2">
    <source>
        <dbReference type="EMBL" id="CAA9499466.1"/>
    </source>
</evidence>
<gene>
    <name evidence="2" type="ORF">AVDCRST_MAG13-2134</name>
</gene>
<name>A0A6J4SNN8_9ACTN</name>